<dbReference type="SUPFAM" id="SSF55785">
    <property type="entry name" value="PYP-like sensor domain (PAS domain)"/>
    <property type="match status" value="1"/>
</dbReference>
<evidence type="ECO:0000256" key="5">
    <source>
        <dbReference type="ARBA" id="ARBA00022553"/>
    </source>
</evidence>
<comment type="catalytic activity">
    <reaction evidence="1">
        <text>ATP + protein L-histidine = ADP + protein N-phospho-L-histidine.</text>
        <dbReference type="EC" id="2.7.13.3"/>
    </reaction>
</comment>
<feature type="transmembrane region" description="Helical" evidence="14">
    <location>
        <begin position="80"/>
        <end position="102"/>
    </location>
</feature>
<proteinExistence type="predicted"/>
<dbReference type="InterPro" id="IPR036890">
    <property type="entry name" value="HATPase_C_sf"/>
</dbReference>
<gene>
    <name evidence="17" type="ORF">sS8_1504</name>
</gene>
<evidence type="ECO:0000256" key="7">
    <source>
        <dbReference type="ARBA" id="ARBA00022692"/>
    </source>
</evidence>
<evidence type="ECO:0000256" key="11">
    <source>
        <dbReference type="ARBA" id="ARBA00022989"/>
    </source>
</evidence>
<dbReference type="InterPro" id="IPR013656">
    <property type="entry name" value="PAS_4"/>
</dbReference>
<dbReference type="KEGG" id="mmai:sS8_1504"/>
<sequence>MARRRLKPPLSLTILVLFSALLVSLHLMSTATQDASQLGKMYSWLVLINALGTVLLLGLVGANVYWLLKQWKRKAAGSNLTLRMVFLFTLLSLTPATIVFYYSMQFLQQSIDSWFDVRIDQAMEDALQLGQAALDERMRAVLKQTEQMAVGLEGSPEGLVPIRLAELRSHAEDGELTVFSKQGRIIAFIGSQTGRIIPDFPETGILLRVKQGKSYVGVEPDVGSGLQIRAVVSVAGDDAQYLQGIYPVPLRVADLAKTVEEAYVHYKELTFLRGSLKLTFSLTLSLVLLLCLLAAMWSAFLSIRRIVAPVRYLAHGTRAVAQGNYEKRLPVKRKDELGFLVESFNTMTQKIAQARDEAQHSRQEVERQHAYLETVLANLSSGVLSFDESMRLLTANQAANAILHAEFDKNVGATIGELTAAQPHLADLMQIVENRLETEDSVWREEIPFLGPNGRQELLCRGTPLFRSDGESQGAVVVFDDVTALIQAQRQAAWSEVAQRLAHEIKNPLTPIQLSAERLKHKLSKSLETAEAEVLDRATRTIVQQVEAMKTMVNAFSEYAKPSLIQLQRIDIDGLIEEVVALYPPQSGLEFKLDLEPALPPIYADPVRIRQVLHNMIKNAQEAMAPGVSGRMGIRTRLVGEHRHHYVEIELCDSGPGIPPEQADRIFEPYVTTKSKGTGLGLAIVKKIVEEHGGSIRLVSGRGEGARFIIRIPIASEAAAVRGIAMEEV</sequence>
<keyword evidence="4" id="KW-1003">Cell membrane</keyword>
<dbReference type="EMBL" id="AP017928">
    <property type="protein sequence ID" value="BBA33464.1"/>
    <property type="molecule type" value="Genomic_DNA"/>
</dbReference>
<dbReference type="GO" id="GO:0005524">
    <property type="term" value="F:ATP binding"/>
    <property type="evidence" value="ECO:0007669"/>
    <property type="project" value="UniProtKB-KW"/>
</dbReference>
<dbReference type="PRINTS" id="PR00344">
    <property type="entry name" value="BCTRLSENSOR"/>
</dbReference>
<dbReference type="CDD" id="cd00082">
    <property type="entry name" value="HisKA"/>
    <property type="match status" value="1"/>
</dbReference>
<dbReference type="Pfam" id="PF08448">
    <property type="entry name" value="PAS_4"/>
    <property type="match status" value="1"/>
</dbReference>
<keyword evidence="7 14" id="KW-0812">Transmembrane</keyword>
<name>A0A250KPJ1_9GAMM</name>
<dbReference type="PIRSF" id="PIRSF037532">
    <property type="entry name" value="STHK_NtrY"/>
    <property type="match status" value="1"/>
</dbReference>
<dbReference type="Gene3D" id="1.10.287.130">
    <property type="match status" value="1"/>
</dbReference>
<protein>
    <recommendedName>
        <fullName evidence="3">histidine kinase</fullName>
        <ecNumber evidence="3">2.7.13.3</ecNumber>
    </recommendedName>
</protein>
<dbReference type="AlphaFoldDB" id="A0A250KPJ1"/>
<dbReference type="Gene3D" id="3.30.450.20">
    <property type="entry name" value="PAS domain"/>
    <property type="match status" value="1"/>
</dbReference>
<feature type="transmembrane region" description="Helical" evidence="14">
    <location>
        <begin position="43"/>
        <end position="68"/>
    </location>
</feature>
<evidence type="ECO:0000256" key="10">
    <source>
        <dbReference type="ARBA" id="ARBA00022840"/>
    </source>
</evidence>
<dbReference type="SMART" id="SM00387">
    <property type="entry name" value="HATPase_c"/>
    <property type="match status" value="1"/>
</dbReference>
<evidence type="ECO:0000256" key="2">
    <source>
        <dbReference type="ARBA" id="ARBA00004651"/>
    </source>
</evidence>
<dbReference type="PANTHER" id="PTHR43065">
    <property type="entry name" value="SENSOR HISTIDINE KINASE"/>
    <property type="match status" value="1"/>
</dbReference>
<feature type="transmembrane region" description="Helical" evidence="14">
    <location>
        <begin position="280"/>
        <end position="303"/>
    </location>
</feature>
<dbReference type="Proteomes" id="UP000266313">
    <property type="component" value="Chromosome"/>
</dbReference>
<keyword evidence="5" id="KW-0597">Phosphoprotein</keyword>
<evidence type="ECO:0000256" key="8">
    <source>
        <dbReference type="ARBA" id="ARBA00022741"/>
    </source>
</evidence>
<feature type="domain" description="HAMP" evidence="16">
    <location>
        <begin position="304"/>
        <end position="356"/>
    </location>
</feature>
<evidence type="ECO:0000256" key="14">
    <source>
        <dbReference type="SAM" id="Phobius"/>
    </source>
</evidence>
<dbReference type="GO" id="GO:0000155">
    <property type="term" value="F:phosphorelay sensor kinase activity"/>
    <property type="evidence" value="ECO:0007669"/>
    <property type="project" value="InterPro"/>
</dbReference>
<dbReference type="SUPFAM" id="SSF158472">
    <property type="entry name" value="HAMP domain-like"/>
    <property type="match status" value="1"/>
</dbReference>
<dbReference type="CDD" id="cd06225">
    <property type="entry name" value="HAMP"/>
    <property type="match status" value="1"/>
</dbReference>
<dbReference type="InterPro" id="IPR036097">
    <property type="entry name" value="HisK_dim/P_sf"/>
</dbReference>
<feature type="domain" description="Histidine kinase" evidence="15">
    <location>
        <begin position="500"/>
        <end position="716"/>
    </location>
</feature>
<keyword evidence="8" id="KW-0547">Nucleotide-binding</keyword>
<dbReference type="InterPro" id="IPR017232">
    <property type="entry name" value="NtrY"/>
</dbReference>
<keyword evidence="13 14" id="KW-0472">Membrane</keyword>
<comment type="subcellular location">
    <subcellularLocation>
        <location evidence="2">Cell membrane</location>
        <topology evidence="2">Multi-pass membrane protein</topology>
    </subcellularLocation>
</comment>
<evidence type="ECO:0000256" key="4">
    <source>
        <dbReference type="ARBA" id="ARBA00022475"/>
    </source>
</evidence>
<keyword evidence="10" id="KW-0067">ATP-binding</keyword>
<evidence type="ECO:0000313" key="17">
    <source>
        <dbReference type="EMBL" id="BBA33464.1"/>
    </source>
</evidence>
<dbReference type="Pfam" id="PF00512">
    <property type="entry name" value="HisKA"/>
    <property type="match status" value="1"/>
</dbReference>
<dbReference type="Pfam" id="PF00672">
    <property type="entry name" value="HAMP"/>
    <property type="match status" value="1"/>
</dbReference>
<dbReference type="InterPro" id="IPR045671">
    <property type="entry name" value="NtrY-like_N"/>
</dbReference>
<dbReference type="PANTHER" id="PTHR43065:SF10">
    <property type="entry name" value="PEROXIDE STRESS-ACTIVATED HISTIDINE KINASE MAK3"/>
    <property type="match status" value="1"/>
</dbReference>
<dbReference type="OrthoDB" id="1931120at2"/>
<evidence type="ECO:0000256" key="13">
    <source>
        <dbReference type="ARBA" id="ARBA00023136"/>
    </source>
</evidence>
<keyword evidence="18" id="KW-1185">Reference proteome</keyword>
<evidence type="ECO:0000256" key="12">
    <source>
        <dbReference type="ARBA" id="ARBA00023012"/>
    </source>
</evidence>
<dbReference type="RefSeq" id="WP_119629065.1">
    <property type="nucleotide sequence ID" value="NZ_AP017928.1"/>
</dbReference>
<evidence type="ECO:0000313" key="18">
    <source>
        <dbReference type="Proteomes" id="UP000266313"/>
    </source>
</evidence>
<dbReference type="InterPro" id="IPR035965">
    <property type="entry name" value="PAS-like_dom_sf"/>
</dbReference>
<dbReference type="InterPro" id="IPR005467">
    <property type="entry name" value="His_kinase_dom"/>
</dbReference>
<evidence type="ECO:0000256" key="6">
    <source>
        <dbReference type="ARBA" id="ARBA00022679"/>
    </source>
</evidence>
<keyword evidence="12" id="KW-0902">Two-component regulatory system</keyword>
<dbReference type="InterPro" id="IPR004358">
    <property type="entry name" value="Sig_transdc_His_kin-like_C"/>
</dbReference>
<dbReference type="GO" id="GO:0005886">
    <property type="term" value="C:plasma membrane"/>
    <property type="evidence" value="ECO:0007669"/>
    <property type="project" value="UniProtKB-SubCell"/>
</dbReference>
<keyword evidence="11 14" id="KW-1133">Transmembrane helix</keyword>
<reference evidence="17 18" key="1">
    <citation type="submission" date="2016-12" db="EMBL/GenBank/DDBJ databases">
        <title>Genome sequencing of Methylocaldum marinum.</title>
        <authorList>
            <person name="Takeuchi M."/>
            <person name="Kamagata Y."/>
            <person name="Hiraoka S."/>
            <person name="Oshima K."/>
            <person name="Hattori M."/>
            <person name="Iwasaki W."/>
        </authorList>
    </citation>
    <scope>NUCLEOTIDE SEQUENCE [LARGE SCALE GENOMIC DNA]</scope>
    <source>
        <strain evidence="17 18">S8</strain>
    </source>
</reference>
<dbReference type="PROSITE" id="PS50109">
    <property type="entry name" value="HIS_KIN"/>
    <property type="match status" value="1"/>
</dbReference>
<dbReference type="Pfam" id="PF19312">
    <property type="entry name" value="NtrY_N"/>
    <property type="match status" value="1"/>
</dbReference>
<keyword evidence="9" id="KW-0418">Kinase</keyword>
<dbReference type="SUPFAM" id="SSF55874">
    <property type="entry name" value="ATPase domain of HSP90 chaperone/DNA topoisomerase II/histidine kinase"/>
    <property type="match status" value="1"/>
</dbReference>
<evidence type="ECO:0000256" key="1">
    <source>
        <dbReference type="ARBA" id="ARBA00000085"/>
    </source>
</evidence>
<accession>A0A250KPJ1</accession>
<dbReference type="InterPro" id="IPR003661">
    <property type="entry name" value="HisK_dim/P_dom"/>
</dbReference>
<dbReference type="Gene3D" id="3.30.565.10">
    <property type="entry name" value="Histidine kinase-like ATPase, C-terminal domain"/>
    <property type="match status" value="1"/>
</dbReference>
<dbReference type="Pfam" id="PF02518">
    <property type="entry name" value="HATPase_c"/>
    <property type="match status" value="1"/>
</dbReference>
<evidence type="ECO:0000256" key="9">
    <source>
        <dbReference type="ARBA" id="ARBA00022777"/>
    </source>
</evidence>
<dbReference type="SMART" id="SM00304">
    <property type="entry name" value="HAMP"/>
    <property type="match status" value="1"/>
</dbReference>
<dbReference type="PROSITE" id="PS50885">
    <property type="entry name" value="HAMP"/>
    <property type="match status" value="1"/>
</dbReference>
<evidence type="ECO:0000259" key="15">
    <source>
        <dbReference type="PROSITE" id="PS50109"/>
    </source>
</evidence>
<keyword evidence="6" id="KW-0808">Transferase</keyword>
<evidence type="ECO:0000259" key="16">
    <source>
        <dbReference type="PROSITE" id="PS50885"/>
    </source>
</evidence>
<dbReference type="Gene3D" id="6.10.340.10">
    <property type="match status" value="1"/>
</dbReference>
<dbReference type="SUPFAM" id="SSF47384">
    <property type="entry name" value="Homodimeric domain of signal transducing histidine kinase"/>
    <property type="match status" value="1"/>
</dbReference>
<dbReference type="InterPro" id="IPR003594">
    <property type="entry name" value="HATPase_dom"/>
</dbReference>
<dbReference type="SMART" id="SM00388">
    <property type="entry name" value="HisKA"/>
    <property type="match status" value="1"/>
</dbReference>
<dbReference type="EC" id="2.7.13.3" evidence="3"/>
<organism evidence="17 18">
    <name type="scientific">Methylocaldum marinum</name>
    <dbReference type="NCBI Taxonomy" id="1432792"/>
    <lineage>
        <taxon>Bacteria</taxon>
        <taxon>Pseudomonadati</taxon>
        <taxon>Pseudomonadota</taxon>
        <taxon>Gammaproteobacteria</taxon>
        <taxon>Methylococcales</taxon>
        <taxon>Methylococcaceae</taxon>
        <taxon>Methylocaldum</taxon>
    </lineage>
</organism>
<evidence type="ECO:0000256" key="3">
    <source>
        <dbReference type="ARBA" id="ARBA00012438"/>
    </source>
</evidence>
<dbReference type="InterPro" id="IPR003660">
    <property type="entry name" value="HAMP_dom"/>
</dbReference>